<dbReference type="Proteomes" id="UP001187343">
    <property type="component" value="Unassembled WGS sequence"/>
</dbReference>
<evidence type="ECO:0000313" key="2">
    <source>
        <dbReference type="Proteomes" id="UP001187343"/>
    </source>
</evidence>
<accession>A0AA88TF87</accession>
<dbReference type="AlphaFoldDB" id="A0AA88TF87"/>
<reference evidence="1" key="1">
    <citation type="submission" date="2023-08" db="EMBL/GenBank/DDBJ databases">
        <title>Chromosome-level Genome Assembly of mud carp (Cirrhinus molitorella).</title>
        <authorList>
            <person name="Liu H."/>
        </authorList>
    </citation>
    <scope>NUCLEOTIDE SEQUENCE</scope>
    <source>
        <strain evidence="1">Prfri</strain>
        <tissue evidence="1">Muscle</tissue>
    </source>
</reference>
<gene>
    <name evidence="1" type="ORF">Q8A67_020281</name>
</gene>
<evidence type="ECO:0000313" key="1">
    <source>
        <dbReference type="EMBL" id="KAK2876185.1"/>
    </source>
</evidence>
<proteinExistence type="predicted"/>
<name>A0AA88TF87_9TELE</name>
<sequence length="134" mass="14056">MIPLRSAHRSGFISRLPCGSAIDPGQGQAQYEGLPSLCLFLSLSFSDQSDSLVGLQGLIALPELKQLTVAVIAVQMGQIAPFGLNLPFHYPSAPLGMNISMLLMTSDLSPSGHGGEKQGLFMVTLILASTGMSP</sequence>
<keyword evidence="2" id="KW-1185">Reference proteome</keyword>
<organism evidence="1 2">
    <name type="scientific">Cirrhinus molitorella</name>
    <name type="common">mud carp</name>
    <dbReference type="NCBI Taxonomy" id="172907"/>
    <lineage>
        <taxon>Eukaryota</taxon>
        <taxon>Metazoa</taxon>
        <taxon>Chordata</taxon>
        <taxon>Craniata</taxon>
        <taxon>Vertebrata</taxon>
        <taxon>Euteleostomi</taxon>
        <taxon>Actinopterygii</taxon>
        <taxon>Neopterygii</taxon>
        <taxon>Teleostei</taxon>
        <taxon>Ostariophysi</taxon>
        <taxon>Cypriniformes</taxon>
        <taxon>Cyprinidae</taxon>
        <taxon>Labeoninae</taxon>
        <taxon>Labeonini</taxon>
        <taxon>Cirrhinus</taxon>
    </lineage>
</organism>
<protein>
    <submittedName>
        <fullName evidence="1">Uncharacterized protein</fullName>
    </submittedName>
</protein>
<comment type="caution">
    <text evidence="1">The sequence shown here is derived from an EMBL/GenBank/DDBJ whole genome shotgun (WGS) entry which is preliminary data.</text>
</comment>
<dbReference type="EMBL" id="JAUYZG010000020">
    <property type="protein sequence ID" value="KAK2876185.1"/>
    <property type="molecule type" value="Genomic_DNA"/>
</dbReference>